<dbReference type="GO" id="GO:0005739">
    <property type="term" value="C:mitochondrion"/>
    <property type="evidence" value="ECO:0007669"/>
    <property type="project" value="UniProtKB-SubCell"/>
</dbReference>
<dbReference type="InterPro" id="IPR011990">
    <property type="entry name" value="TPR-like_helical_dom_sf"/>
</dbReference>
<keyword evidence="6" id="KW-1185">Reference proteome</keyword>
<dbReference type="Gene3D" id="1.25.40.10">
    <property type="entry name" value="Tetratricopeptide repeat domain"/>
    <property type="match status" value="1"/>
</dbReference>
<keyword evidence="3" id="KW-0496">Mitochondrion</keyword>
<dbReference type="InterPro" id="IPR024319">
    <property type="entry name" value="ATPase_expression_mit"/>
</dbReference>
<dbReference type="EMBL" id="ML742173">
    <property type="protein sequence ID" value="KAE8148136.1"/>
    <property type="molecule type" value="Genomic_DNA"/>
</dbReference>
<dbReference type="AlphaFoldDB" id="A0A5N6TP48"/>
<comment type="subcellular location">
    <subcellularLocation>
        <location evidence="1">Mitochondrion</location>
    </subcellularLocation>
</comment>
<protein>
    <submittedName>
        <fullName evidence="5">Mitochondrial ATPase expression-domain-containing protein</fullName>
    </submittedName>
</protein>
<evidence type="ECO:0000256" key="2">
    <source>
        <dbReference type="ARBA" id="ARBA00022946"/>
    </source>
</evidence>
<proteinExistence type="predicted"/>
<evidence type="ECO:0000256" key="3">
    <source>
        <dbReference type="ARBA" id="ARBA00023128"/>
    </source>
</evidence>
<reference evidence="5 6" key="1">
    <citation type="submission" date="2019-04" db="EMBL/GenBank/DDBJ databases">
        <title>Friends and foes A comparative genomics study of 23 Aspergillus species from section Flavi.</title>
        <authorList>
            <consortium name="DOE Joint Genome Institute"/>
            <person name="Kjaerbolling I."/>
            <person name="Vesth T."/>
            <person name="Frisvad J.C."/>
            <person name="Nybo J.L."/>
            <person name="Theobald S."/>
            <person name="Kildgaard S."/>
            <person name="Isbrandt T."/>
            <person name="Kuo A."/>
            <person name="Sato A."/>
            <person name="Lyhne E.K."/>
            <person name="Kogle M.E."/>
            <person name="Wiebenga A."/>
            <person name="Kun R.S."/>
            <person name="Lubbers R.J."/>
            <person name="Makela M.R."/>
            <person name="Barry K."/>
            <person name="Chovatia M."/>
            <person name="Clum A."/>
            <person name="Daum C."/>
            <person name="Haridas S."/>
            <person name="He G."/>
            <person name="LaButti K."/>
            <person name="Lipzen A."/>
            <person name="Mondo S."/>
            <person name="Riley R."/>
            <person name="Salamov A."/>
            <person name="Simmons B.A."/>
            <person name="Magnuson J.K."/>
            <person name="Henrissat B."/>
            <person name="Mortensen U.H."/>
            <person name="Larsen T.O."/>
            <person name="Devries R.P."/>
            <person name="Grigoriev I.V."/>
            <person name="Machida M."/>
            <person name="Baker S.E."/>
            <person name="Andersen M.R."/>
        </authorList>
    </citation>
    <scope>NUCLEOTIDE SEQUENCE [LARGE SCALE GENOMIC DNA]</scope>
    <source>
        <strain evidence="5 6">IBT 18842</strain>
    </source>
</reference>
<dbReference type="Pfam" id="PF12921">
    <property type="entry name" value="ATP13"/>
    <property type="match status" value="1"/>
</dbReference>
<organism evidence="5 6">
    <name type="scientific">Aspergillus avenaceus</name>
    <dbReference type="NCBI Taxonomy" id="36643"/>
    <lineage>
        <taxon>Eukaryota</taxon>
        <taxon>Fungi</taxon>
        <taxon>Dikarya</taxon>
        <taxon>Ascomycota</taxon>
        <taxon>Pezizomycotina</taxon>
        <taxon>Eurotiomycetes</taxon>
        <taxon>Eurotiomycetidae</taxon>
        <taxon>Eurotiales</taxon>
        <taxon>Aspergillaceae</taxon>
        <taxon>Aspergillus</taxon>
        <taxon>Aspergillus subgen. Circumdati</taxon>
    </lineage>
</organism>
<feature type="region of interest" description="Disordered" evidence="4">
    <location>
        <begin position="571"/>
        <end position="594"/>
    </location>
</feature>
<evidence type="ECO:0000256" key="4">
    <source>
        <dbReference type="SAM" id="MobiDB-lite"/>
    </source>
</evidence>
<evidence type="ECO:0000256" key="1">
    <source>
        <dbReference type="ARBA" id="ARBA00004173"/>
    </source>
</evidence>
<accession>A0A5N6TP48</accession>
<keyword evidence="2" id="KW-0809">Transit peptide</keyword>
<evidence type="ECO:0000313" key="5">
    <source>
        <dbReference type="EMBL" id="KAE8148136.1"/>
    </source>
</evidence>
<name>A0A5N6TP48_ASPAV</name>
<sequence>MPQTVFVEVFHLLSPDYFVVPYRKIHWSIHPKAAEYRRYQSLDSIFNEFATNLATVVQVRQSAGQTLGLAEYTHLLDCARSIGDALMADYIWHNMEEGEVVPDVTCYNHYMEAKVWDKAYTGTERYNLRMTPFAYRHRRFEHPNPGWRGFGTAGRSVRKEVLEIFNEMTEQGNVGDETSFINVMLASSRVGHMDGVKGVLKTVWNVDVDALAATSDPSGLPEATEYDRSSPLYPSSRLLSAIAHVFGTNNNISAALSAIEFISNSYDIPVPEAVWLELFERSFVLSRPKFSPDAERNSKGKVSYNFLKGLYDMMTSAPFNTRPTIQIRRMLAKTAYDEQKLSDFQYHMQAAYEILRETRRKRRTARAAIESYLRNVTPTNTSLLLSRAFAEAVHTYDVLRLSTAQQTSTIENLAKLFLIHNRWTGRDNTDWKRRILPQALEEWRDFLPESLAYTTNAGLLEFHGKTKWRQVRPVAHTRVQVRRPTADNNVHLDEEAMQVDDDFYLANYLRRHQYLDLEYAPLKRLFAGVTERGTLNFLNEQPPDPSVNLAYDDEYIVHAEEGEQVIAELSTEKGKQQRATPDDYDISLEPSFTR</sequence>
<gene>
    <name evidence="5" type="ORF">BDV25DRAFT_158909</name>
</gene>
<evidence type="ECO:0000313" key="6">
    <source>
        <dbReference type="Proteomes" id="UP000325780"/>
    </source>
</evidence>
<dbReference type="OrthoDB" id="185373at2759"/>
<dbReference type="Proteomes" id="UP000325780">
    <property type="component" value="Unassembled WGS sequence"/>
</dbReference>